<name>A0A6G7IZZ5_9FLAO</name>
<dbReference type="Proteomes" id="UP000502928">
    <property type="component" value="Chromosome"/>
</dbReference>
<organism evidence="2 3">
    <name type="scientific">Flagellimonas oceani</name>
    <dbReference type="NCBI Taxonomy" id="2698672"/>
    <lineage>
        <taxon>Bacteria</taxon>
        <taxon>Pseudomonadati</taxon>
        <taxon>Bacteroidota</taxon>
        <taxon>Flavobacteriia</taxon>
        <taxon>Flavobacteriales</taxon>
        <taxon>Flavobacteriaceae</taxon>
        <taxon>Flagellimonas</taxon>
    </lineage>
</organism>
<accession>A0A6G7IZZ5</accession>
<evidence type="ECO:0000313" key="2">
    <source>
        <dbReference type="EMBL" id="QII43817.1"/>
    </source>
</evidence>
<feature type="domain" description="DUF5655" evidence="1">
    <location>
        <begin position="202"/>
        <end position="307"/>
    </location>
</feature>
<evidence type="ECO:0000259" key="1">
    <source>
        <dbReference type="Pfam" id="PF18899"/>
    </source>
</evidence>
<evidence type="ECO:0000313" key="3">
    <source>
        <dbReference type="Proteomes" id="UP000502928"/>
    </source>
</evidence>
<proteinExistence type="predicted"/>
<dbReference type="InterPro" id="IPR043714">
    <property type="entry name" value="DUF5655"/>
</dbReference>
<dbReference type="EMBL" id="CP049616">
    <property type="protein sequence ID" value="QII43817.1"/>
    <property type="molecule type" value="Genomic_DNA"/>
</dbReference>
<dbReference type="GO" id="GO:0003676">
    <property type="term" value="F:nucleic acid binding"/>
    <property type="evidence" value="ECO:0007669"/>
    <property type="project" value="InterPro"/>
</dbReference>
<dbReference type="RefSeq" id="WP_166247479.1">
    <property type="nucleotide sequence ID" value="NZ_CP049616.1"/>
</dbReference>
<dbReference type="InterPro" id="IPR011856">
    <property type="entry name" value="tRNA_endonuc-like_dom_sf"/>
</dbReference>
<protein>
    <recommendedName>
        <fullName evidence="1">DUF5655 domain-containing protein</fullName>
    </recommendedName>
</protein>
<gene>
    <name evidence="2" type="ORF">GVT53_03715</name>
</gene>
<sequence length="309" mass="35962">MKLYKSKSGELNRVKVNPFKLEKDIQNIVESNLTTLFDLEFIKSELSFGSFRFDTLCFDSETNSFVIIEYKKGSSYSVIDQGYTYLSLLLNNKSDFILEYNETLGKSVKRDEIDWSQSKVIFISPNFNDYQKNSVNFKNLPFELWEITRYTDDSIGLSKISTESNVDINSTIPDVGKGGVVDKVRKEVVRYDEDYHLNKSKNRPEFVIELYRKVKERILELGDSIEVRFGKQTIGFRQNRVFTDLIIYNKGVGVVLNLKKGELKDPLNKTEDLSEKGHWGSGDYRIWLKKEDDLEYTISLVKQSYENQL</sequence>
<keyword evidence="3" id="KW-1185">Reference proteome</keyword>
<dbReference type="AlphaFoldDB" id="A0A6G7IZZ5"/>
<dbReference type="Pfam" id="PF18899">
    <property type="entry name" value="DUF5655"/>
    <property type="match status" value="1"/>
</dbReference>
<dbReference type="Gene3D" id="3.40.1350.10">
    <property type="match status" value="1"/>
</dbReference>
<reference evidence="2 3" key="1">
    <citation type="submission" date="2020-02" db="EMBL/GenBank/DDBJ databases">
        <title>Complete genome of Muricauda sp. 501str8.</title>
        <authorList>
            <person name="Dong B."/>
            <person name="Zhu S."/>
            <person name="Yang J."/>
            <person name="Chen J."/>
        </authorList>
    </citation>
    <scope>NUCLEOTIDE SEQUENCE [LARGE SCALE GENOMIC DNA]</scope>
    <source>
        <strain evidence="2 3">501str8</strain>
    </source>
</reference>
<dbReference type="KEGG" id="mut:GVT53_03715"/>